<gene>
    <name evidence="3" type="ORF">BCR33DRAFT_720895</name>
</gene>
<evidence type="ECO:0000313" key="3">
    <source>
        <dbReference type="EMBL" id="ORY38188.1"/>
    </source>
</evidence>
<dbReference type="Pfam" id="PF08787">
    <property type="entry name" value="Alginate_lyase2"/>
    <property type="match status" value="1"/>
</dbReference>
<dbReference type="InterPro" id="IPR013320">
    <property type="entry name" value="ConA-like_dom_sf"/>
</dbReference>
<dbReference type="OrthoDB" id="2153782at2759"/>
<evidence type="ECO:0000313" key="4">
    <source>
        <dbReference type="Proteomes" id="UP000193642"/>
    </source>
</evidence>
<keyword evidence="1" id="KW-0732">Signal</keyword>
<dbReference type="SUPFAM" id="SSF49899">
    <property type="entry name" value="Concanavalin A-like lectins/glucanases"/>
    <property type="match status" value="1"/>
</dbReference>
<reference evidence="3 4" key="1">
    <citation type="submission" date="2016-07" db="EMBL/GenBank/DDBJ databases">
        <title>Pervasive Adenine N6-methylation of Active Genes in Fungi.</title>
        <authorList>
            <consortium name="DOE Joint Genome Institute"/>
            <person name="Mondo S.J."/>
            <person name="Dannebaum R.O."/>
            <person name="Kuo R.C."/>
            <person name="Labutti K."/>
            <person name="Haridas S."/>
            <person name="Kuo A."/>
            <person name="Salamov A."/>
            <person name="Ahrendt S.R."/>
            <person name="Lipzen A."/>
            <person name="Sullivan W."/>
            <person name="Andreopoulos W.B."/>
            <person name="Clum A."/>
            <person name="Lindquist E."/>
            <person name="Daum C."/>
            <person name="Ramamoorthy G.K."/>
            <person name="Gryganskyi A."/>
            <person name="Culley D."/>
            <person name="Magnuson J.K."/>
            <person name="James T.Y."/>
            <person name="O'Malley M.A."/>
            <person name="Stajich J.E."/>
            <person name="Spatafora J.W."/>
            <person name="Visel A."/>
            <person name="Grigoriev I.V."/>
        </authorList>
    </citation>
    <scope>NUCLEOTIDE SEQUENCE [LARGE SCALE GENOMIC DNA]</scope>
    <source>
        <strain evidence="3 4">JEL800</strain>
    </source>
</reference>
<organism evidence="3 4">
    <name type="scientific">Rhizoclosmatium globosum</name>
    <dbReference type="NCBI Taxonomy" id="329046"/>
    <lineage>
        <taxon>Eukaryota</taxon>
        <taxon>Fungi</taxon>
        <taxon>Fungi incertae sedis</taxon>
        <taxon>Chytridiomycota</taxon>
        <taxon>Chytridiomycota incertae sedis</taxon>
        <taxon>Chytridiomycetes</taxon>
        <taxon>Chytridiales</taxon>
        <taxon>Chytriomycetaceae</taxon>
        <taxon>Rhizoclosmatium</taxon>
    </lineage>
</organism>
<evidence type="ECO:0000256" key="1">
    <source>
        <dbReference type="SAM" id="SignalP"/>
    </source>
</evidence>
<sequence length="220" mass="23388">MLLPLVTALFSLTVSAINLALWDIQLPDGSAGHLYSASLILSQGNPRFTNVSGNLVFITPPNGVPTSGSSYPRTELRQMAPGGSNAAWKVNDGLTHKLSVTLRVDSFPWVVQSRLSLLRCLGQGAELMLRVYQTGVVKLFNNFPSAVHSVQLESGYTVGQFISASIAPDATGTTVVSYTNLGSGVSKQITTTVDATQTYYFKTGSYCQCSATDSGVCQVP</sequence>
<dbReference type="EMBL" id="MCGO01000045">
    <property type="protein sequence ID" value="ORY38188.1"/>
    <property type="molecule type" value="Genomic_DNA"/>
</dbReference>
<keyword evidence="3" id="KW-0430">Lectin</keyword>
<dbReference type="AlphaFoldDB" id="A0A1Y2BTU4"/>
<dbReference type="Proteomes" id="UP000193642">
    <property type="component" value="Unassembled WGS sequence"/>
</dbReference>
<keyword evidence="4" id="KW-1185">Reference proteome</keyword>
<name>A0A1Y2BTU4_9FUNG</name>
<accession>A0A1Y2BTU4</accession>
<feature type="signal peptide" evidence="1">
    <location>
        <begin position="1"/>
        <end position="16"/>
    </location>
</feature>
<comment type="caution">
    <text evidence="3">The sequence shown here is derived from an EMBL/GenBank/DDBJ whole genome shotgun (WGS) entry which is preliminary data.</text>
</comment>
<dbReference type="GO" id="GO:0030246">
    <property type="term" value="F:carbohydrate binding"/>
    <property type="evidence" value="ECO:0007669"/>
    <property type="project" value="UniProtKB-KW"/>
</dbReference>
<protein>
    <submittedName>
        <fullName evidence="3">Concanavalin A-like lectin/glucanase</fullName>
    </submittedName>
</protein>
<evidence type="ECO:0000259" key="2">
    <source>
        <dbReference type="Pfam" id="PF08787"/>
    </source>
</evidence>
<feature type="domain" description="Alginate lyase 2" evidence="2">
    <location>
        <begin position="17"/>
        <end position="214"/>
    </location>
</feature>
<proteinExistence type="predicted"/>
<dbReference type="Gene3D" id="2.60.120.200">
    <property type="match status" value="1"/>
</dbReference>
<feature type="chain" id="PRO_5012327486" evidence="1">
    <location>
        <begin position="17"/>
        <end position="220"/>
    </location>
</feature>
<dbReference type="InterPro" id="IPR014895">
    <property type="entry name" value="Alginate_lyase_2"/>
</dbReference>